<dbReference type="AlphaFoldDB" id="A0ABD6ECQ6"/>
<evidence type="ECO:0000313" key="2">
    <source>
        <dbReference type="EMBL" id="MFH4977819.1"/>
    </source>
</evidence>
<feature type="region of interest" description="Disordered" evidence="1">
    <location>
        <begin position="1"/>
        <end position="47"/>
    </location>
</feature>
<feature type="region of interest" description="Disordered" evidence="1">
    <location>
        <begin position="573"/>
        <end position="594"/>
    </location>
</feature>
<evidence type="ECO:0000313" key="3">
    <source>
        <dbReference type="Proteomes" id="UP001608902"/>
    </source>
</evidence>
<feature type="region of interest" description="Disordered" evidence="1">
    <location>
        <begin position="77"/>
        <end position="111"/>
    </location>
</feature>
<keyword evidence="3" id="KW-1185">Reference proteome</keyword>
<feature type="compositionally biased region" description="Polar residues" evidence="1">
    <location>
        <begin position="200"/>
        <end position="223"/>
    </location>
</feature>
<protein>
    <submittedName>
        <fullName evidence="2">Uncharacterized protein</fullName>
    </submittedName>
</protein>
<organism evidence="2 3">
    <name type="scientific">Gnathostoma spinigerum</name>
    <dbReference type="NCBI Taxonomy" id="75299"/>
    <lineage>
        <taxon>Eukaryota</taxon>
        <taxon>Metazoa</taxon>
        <taxon>Ecdysozoa</taxon>
        <taxon>Nematoda</taxon>
        <taxon>Chromadorea</taxon>
        <taxon>Rhabditida</taxon>
        <taxon>Spirurina</taxon>
        <taxon>Gnathostomatomorpha</taxon>
        <taxon>Gnathostomatoidea</taxon>
        <taxon>Gnathostomatidae</taxon>
        <taxon>Gnathostoma</taxon>
    </lineage>
</organism>
<comment type="caution">
    <text evidence="2">The sequence shown here is derived from an EMBL/GenBank/DDBJ whole genome shotgun (WGS) entry which is preliminary data.</text>
</comment>
<feature type="compositionally biased region" description="Basic and acidic residues" evidence="1">
    <location>
        <begin position="16"/>
        <end position="31"/>
    </location>
</feature>
<name>A0ABD6ECQ6_9BILA</name>
<gene>
    <name evidence="2" type="ORF">AB6A40_004528</name>
</gene>
<dbReference type="Proteomes" id="UP001608902">
    <property type="component" value="Unassembled WGS sequence"/>
</dbReference>
<feature type="compositionally biased region" description="Basic and acidic residues" evidence="1">
    <location>
        <begin position="88"/>
        <end position="103"/>
    </location>
</feature>
<feature type="compositionally biased region" description="Basic and acidic residues" evidence="1">
    <location>
        <begin position="331"/>
        <end position="362"/>
    </location>
</feature>
<reference evidence="2 3" key="1">
    <citation type="submission" date="2024-08" db="EMBL/GenBank/DDBJ databases">
        <title>Gnathostoma spinigerum genome.</title>
        <authorList>
            <person name="Gonzalez-Bertolin B."/>
            <person name="Monzon S."/>
            <person name="Zaballos A."/>
            <person name="Jimenez P."/>
            <person name="Dekumyoy P."/>
            <person name="Varona S."/>
            <person name="Cuesta I."/>
            <person name="Sumanam S."/>
            <person name="Adisakwattana P."/>
            <person name="Gasser R.B."/>
            <person name="Hernandez-Gonzalez A."/>
            <person name="Young N.D."/>
            <person name="Perteguer M.J."/>
        </authorList>
    </citation>
    <scope>NUCLEOTIDE SEQUENCE [LARGE SCALE GENOMIC DNA]</scope>
    <source>
        <strain evidence="2">AL3</strain>
        <tissue evidence="2">Liver</tissue>
    </source>
</reference>
<feature type="region of interest" description="Disordered" evidence="1">
    <location>
        <begin position="331"/>
        <end position="382"/>
    </location>
</feature>
<feature type="compositionally biased region" description="Low complexity" evidence="1">
    <location>
        <begin position="246"/>
        <end position="260"/>
    </location>
</feature>
<proteinExistence type="predicted"/>
<evidence type="ECO:0000256" key="1">
    <source>
        <dbReference type="SAM" id="MobiDB-lite"/>
    </source>
</evidence>
<feature type="compositionally biased region" description="Polar residues" evidence="1">
    <location>
        <begin position="371"/>
        <end position="382"/>
    </location>
</feature>
<accession>A0ABD6ECQ6</accession>
<feature type="region of interest" description="Disordered" evidence="1">
    <location>
        <begin position="200"/>
        <end position="273"/>
    </location>
</feature>
<dbReference type="EMBL" id="JBGFUD010002642">
    <property type="protein sequence ID" value="MFH4977819.1"/>
    <property type="molecule type" value="Genomic_DNA"/>
</dbReference>
<sequence length="723" mass="79829">MDSYGFDVEDGDDDSGCERGSKGRSPCERGDPILPDKCMPENDSSVANSSLDSGCGCLFNASDHSYSLMRLYEDVTDTSPSLTEADPSSEKIKKESEVKREIQRSVSDSHGFSISETSEKVCYHQVEGTEACLGSNSVLACEDKEEFSVSNDDLPTTTDYEMHAEVQTKSTEVQAVASKMQSLASLSDPSCLQNSKVGESFGSSLDSLTEKSVVSSKEQNVFESTGLLRSETDEDNTPRRRNGIESSKSVGISTSNGSSSYVEESNQEKMESFVIIPSDDEQDYLYDESDTDSHCEKTEGVHRGNGNQACEDAKDTPCLCSRGEEIREFDKTEGFKKSDTERSEATSNHNKNDCTESEEVKESAGAVPNIAKSNASTSDLSNTDACEVRSTGFVQATTSSLLCLGRSHTVNRRPPKRRINREEKTDATKGCNSVSSLELNTPEDDVVLIKKHVAPELLEIEDEIIAKSCPSDIYDYSTDTKNSLYEDDVIFEQEILSDAETKLVRQILELCRVFIDTVDTADPNWCQKLKYGVLQQLKFLIVGTKNAQFEQERLMKRRILLERGIKMRKEALEARQRRKAPVTQPSLSSPSVPCAGSDFDNPPCLVKEVKAERSQNTSVNCCPKSFEDNQFHPVVVDQVQGQRDATFDKFSRGVRVIHMKGPLDPSVRGRFEGPSTTRKIFGPSSNNNIAFTGRLVSLTGPEGSRRLVRIIRRPANGSVVAMK</sequence>